<keyword evidence="3" id="KW-0560">Oxidoreductase</keyword>
<evidence type="ECO:0000313" key="7">
    <source>
        <dbReference type="Proteomes" id="UP000009183"/>
    </source>
</evidence>
<dbReference type="PaxDb" id="29760-VIT_04s0008g03450.t01"/>
<dbReference type="EMBL" id="FN595231">
    <property type="protein sequence ID" value="CCB46703.1"/>
    <property type="molecule type" value="Genomic_DNA"/>
</dbReference>
<gene>
    <name evidence="6" type="ordered locus">VIT_04s0008g03450</name>
</gene>
<dbReference type="AlphaFoldDB" id="F6H3D9"/>
<dbReference type="PANTHER" id="PTHR10543:SF142">
    <property type="entry name" value="OS06G0162550 PROTEIN"/>
    <property type="match status" value="1"/>
</dbReference>
<dbReference type="PANTHER" id="PTHR10543">
    <property type="entry name" value="BETA-CAROTENE DIOXYGENASE"/>
    <property type="match status" value="1"/>
</dbReference>
<organism evidence="6 7">
    <name type="scientific">Vitis vinifera</name>
    <name type="common">Grape</name>
    <dbReference type="NCBI Taxonomy" id="29760"/>
    <lineage>
        <taxon>Eukaryota</taxon>
        <taxon>Viridiplantae</taxon>
        <taxon>Streptophyta</taxon>
        <taxon>Embryophyta</taxon>
        <taxon>Tracheophyta</taxon>
        <taxon>Spermatophyta</taxon>
        <taxon>Magnoliopsida</taxon>
        <taxon>eudicotyledons</taxon>
        <taxon>Gunneridae</taxon>
        <taxon>Pentapetalae</taxon>
        <taxon>rosids</taxon>
        <taxon>Vitales</taxon>
        <taxon>Vitaceae</taxon>
        <taxon>Viteae</taxon>
        <taxon>Vitis</taxon>
    </lineage>
</organism>
<evidence type="ECO:0000313" key="6">
    <source>
        <dbReference type="EMBL" id="CCB46703.1"/>
    </source>
</evidence>
<dbReference type="GO" id="GO:0010436">
    <property type="term" value="F:carotenoid dioxygenase activity"/>
    <property type="evidence" value="ECO:0000318"/>
    <property type="project" value="GO_Central"/>
</dbReference>
<dbReference type="eggNOG" id="KOG1285">
    <property type="taxonomic scope" value="Eukaryota"/>
</dbReference>
<feature type="binding site" evidence="5">
    <location>
        <position position="202"/>
    </location>
    <ligand>
        <name>Fe cation</name>
        <dbReference type="ChEBI" id="CHEBI:24875"/>
        <note>catalytic</note>
    </ligand>
</feature>
<dbReference type="GO" id="GO:0016121">
    <property type="term" value="P:carotene catabolic process"/>
    <property type="evidence" value="ECO:0000318"/>
    <property type="project" value="GO_Central"/>
</dbReference>
<keyword evidence="3" id="KW-0223">Dioxygenase</keyword>
<dbReference type="InParanoid" id="F6H3D9"/>
<dbReference type="GO" id="GO:0046872">
    <property type="term" value="F:metal ion binding"/>
    <property type="evidence" value="ECO:0007669"/>
    <property type="project" value="UniProtKB-KW"/>
</dbReference>
<protein>
    <submittedName>
        <fullName evidence="6">Uncharacterized protein</fullName>
    </submittedName>
</protein>
<evidence type="ECO:0000256" key="2">
    <source>
        <dbReference type="ARBA" id="ARBA00022723"/>
    </source>
</evidence>
<dbReference type="InterPro" id="IPR004294">
    <property type="entry name" value="Carotenoid_Oase"/>
</dbReference>
<comment type="similarity">
    <text evidence="1">Belongs to the carotenoid oxygenase family.</text>
</comment>
<evidence type="ECO:0000256" key="5">
    <source>
        <dbReference type="PIRSR" id="PIRSR604294-1"/>
    </source>
</evidence>
<dbReference type="HOGENOM" id="CLU_635240_0_0_1"/>
<keyword evidence="7" id="KW-1185">Reference proteome</keyword>
<comment type="cofactor">
    <cofactor evidence="5">
        <name>Fe(2+)</name>
        <dbReference type="ChEBI" id="CHEBI:29033"/>
    </cofactor>
    <text evidence="5">Binds 1 Fe(2+) ion per subunit.</text>
</comment>
<evidence type="ECO:0000256" key="4">
    <source>
        <dbReference type="ARBA" id="ARBA00023004"/>
    </source>
</evidence>
<reference evidence="7" key="1">
    <citation type="journal article" date="2007" name="Nature">
        <title>The grapevine genome sequence suggests ancestral hexaploidization in major angiosperm phyla.</title>
        <authorList>
            <consortium name="The French-Italian Public Consortium for Grapevine Genome Characterization."/>
            <person name="Jaillon O."/>
            <person name="Aury J.-M."/>
            <person name="Noel B."/>
            <person name="Policriti A."/>
            <person name="Clepet C."/>
            <person name="Casagrande A."/>
            <person name="Choisne N."/>
            <person name="Aubourg S."/>
            <person name="Vitulo N."/>
            <person name="Jubin C."/>
            <person name="Vezzi A."/>
            <person name="Legeai F."/>
            <person name="Hugueney P."/>
            <person name="Dasilva C."/>
            <person name="Horner D."/>
            <person name="Mica E."/>
            <person name="Jublot D."/>
            <person name="Poulain J."/>
            <person name="Bruyere C."/>
            <person name="Billault A."/>
            <person name="Segurens B."/>
            <person name="Gouyvenoux M."/>
            <person name="Ugarte E."/>
            <person name="Cattonaro F."/>
            <person name="Anthouard V."/>
            <person name="Vico V."/>
            <person name="Del Fabbro C."/>
            <person name="Alaux M."/>
            <person name="Di Gaspero G."/>
            <person name="Dumas V."/>
            <person name="Felice N."/>
            <person name="Paillard S."/>
            <person name="Juman I."/>
            <person name="Moroldo M."/>
            <person name="Scalabrin S."/>
            <person name="Canaguier A."/>
            <person name="Le Clainche I."/>
            <person name="Malacrida G."/>
            <person name="Durand E."/>
            <person name="Pesole G."/>
            <person name="Laucou V."/>
            <person name="Chatelet P."/>
            <person name="Merdinoglu D."/>
            <person name="Delledonne M."/>
            <person name="Pezzotti M."/>
            <person name="Lecharny A."/>
            <person name="Scarpelli C."/>
            <person name="Artiguenave F."/>
            <person name="Pe M.E."/>
            <person name="Valle G."/>
            <person name="Morgante M."/>
            <person name="Caboche M."/>
            <person name="Adam-Blondon A.-F."/>
            <person name="Weissenbach J."/>
            <person name="Quetier F."/>
            <person name="Wincker P."/>
        </authorList>
    </citation>
    <scope>NUCLEOTIDE SEQUENCE [LARGE SCALE GENOMIC DNA]</scope>
    <source>
        <strain evidence="7">cv. Pinot noir / PN40024</strain>
    </source>
</reference>
<dbReference type="Proteomes" id="UP000009183">
    <property type="component" value="Chromosome 4"/>
</dbReference>
<proteinExistence type="inferred from homology"/>
<accession>F6H3D9</accession>
<evidence type="ECO:0000256" key="1">
    <source>
        <dbReference type="ARBA" id="ARBA00006787"/>
    </source>
</evidence>
<sequence>MASTCFALQVNGSADKLSISHNFGHLKTSLSDTVKKPVLKESQKMSLRVDIFKTIRNTSRRMLDAFVDSVFQFIDQQLFPSQKNFAPVDEIGEAVQVVCSEGRFPVGIYIRNVRNSATQAFLSIRGGTTLSQRTTSLKRLTYSLWRPWRSGISTEIGTGLSLAIQRLIKYDKGDSARIGVMARYGDADSVRWFSVESHCTFHIVNSFEDGDEAIQKTIAIPLIFIQPFLVGLLSLNLIFLLINQEQVVIRGCRALDSIIPGPNQGLNKPNENSISLAKDEDLFTRVYEWRLNMETGEVKEKNLTGMDFCMDFPLINGEIILALSTSLPKCGGIAKIFFEEQDSMLPKNGQRMKVKCHSFGENSFCTGSAFASKVGSCVEDDGWIVSFVHIENTDVSQYFMRVFGSTRLLSSSEVLTGVYSDHFPTWGSAWIR</sequence>
<evidence type="ECO:0000256" key="3">
    <source>
        <dbReference type="ARBA" id="ARBA00022964"/>
    </source>
</evidence>
<dbReference type="Pfam" id="PF03055">
    <property type="entry name" value="RPE65"/>
    <property type="match status" value="1"/>
</dbReference>
<keyword evidence="4 5" id="KW-0408">Iron</keyword>
<name>F6H3D9_VITVI</name>
<dbReference type="GO" id="GO:0009570">
    <property type="term" value="C:chloroplast stroma"/>
    <property type="evidence" value="ECO:0000318"/>
    <property type="project" value="GO_Central"/>
</dbReference>
<keyword evidence="2 5" id="KW-0479">Metal-binding</keyword>